<dbReference type="KEGG" id="llu:AKJ09_00759"/>
<proteinExistence type="predicted"/>
<feature type="region of interest" description="Disordered" evidence="1">
    <location>
        <begin position="24"/>
        <end position="43"/>
    </location>
</feature>
<accession>A0A0K1PKP3</accession>
<feature type="region of interest" description="Disordered" evidence="1">
    <location>
        <begin position="50"/>
        <end position="80"/>
    </location>
</feature>
<protein>
    <submittedName>
        <fullName evidence="2">Uncharacterized protein</fullName>
    </submittedName>
</protein>
<dbReference type="OrthoDB" id="5526768at2"/>
<evidence type="ECO:0000313" key="2">
    <source>
        <dbReference type="EMBL" id="AKU94095.1"/>
    </source>
</evidence>
<dbReference type="Proteomes" id="UP000064967">
    <property type="component" value="Chromosome"/>
</dbReference>
<organism evidence="2 3">
    <name type="scientific">Labilithrix luteola</name>
    <dbReference type="NCBI Taxonomy" id="1391654"/>
    <lineage>
        <taxon>Bacteria</taxon>
        <taxon>Pseudomonadati</taxon>
        <taxon>Myxococcota</taxon>
        <taxon>Polyangia</taxon>
        <taxon>Polyangiales</taxon>
        <taxon>Labilitrichaceae</taxon>
        <taxon>Labilithrix</taxon>
    </lineage>
</organism>
<dbReference type="EMBL" id="CP012333">
    <property type="protein sequence ID" value="AKU94095.1"/>
    <property type="molecule type" value="Genomic_DNA"/>
</dbReference>
<sequence length="172" mass="17633">MTSALSTTPSPAFVAPAPPVTFAREPAAKAASSPASPPVQVAPRYVAPPSSRVEVPALAESEPASPPQARAASSEALAQGSITEEARLLREANRTLKGGDAEGALAILALHAERYPHGVLEPERSAVRVFALCEAGRREEARAAANAFRANHGASPLGARVEGACSAAKRDP</sequence>
<dbReference type="AlphaFoldDB" id="A0A0K1PKP3"/>
<keyword evidence="3" id="KW-1185">Reference proteome</keyword>
<gene>
    <name evidence="2" type="ORF">AKJ09_00759</name>
</gene>
<dbReference type="RefSeq" id="WP_146645748.1">
    <property type="nucleotide sequence ID" value="NZ_CP012333.1"/>
</dbReference>
<name>A0A0K1PKP3_9BACT</name>
<evidence type="ECO:0000313" key="3">
    <source>
        <dbReference type="Proteomes" id="UP000064967"/>
    </source>
</evidence>
<evidence type="ECO:0000256" key="1">
    <source>
        <dbReference type="SAM" id="MobiDB-lite"/>
    </source>
</evidence>
<dbReference type="STRING" id="1391654.AKJ09_00759"/>
<feature type="compositionally biased region" description="Low complexity" evidence="1">
    <location>
        <begin position="54"/>
        <end position="76"/>
    </location>
</feature>
<reference evidence="2 3" key="1">
    <citation type="submission" date="2015-08" db="EMBL/GenBank/DDBJ databases">
        <authorList>
            <person name="Babu N.S."/>
            <person name="Beckwith C.J."/>
            <person name="Beseler K.G."/>
            <person name="Brison A."/>
            <person name="Carone J.V."/>
            <person name="Caskin T.P."/>
            <person name="Diamond M."/>
            <person name="Durham M.E."/>
            <person name="Foxe J.M."/>
            <person name="Go M."/>
            <person name="Henderson B.A."/>
            <person name="Jones I.B."/>
            <person name="McGettigan J.A."/>
            <person name="Micheletti S.J."/>
            <person name="Nasrallah M.E."/>
            <person name="Ortiz D."/>
            <person name="Piller C.R."/>
            <person name="Privatt S.R."/>
            <person name="Schneider S.L."/>
            <person name="Sharp S."/>
            <person name="Smith T.C."/>
            <person name="Stanton J.D."/>
            <person name="Ullery H.E."/>
            <person name="Wilson R.J."/>
            <person name="Serrano M.G."/>
            <person name="Buck G."/>
            <person name="Lee V."/>
            <person name="Wang Y."/>
            <person name="Carvalho R."/>
            <person name="Voegtly L."/>
            <person name="Shi R."/>
            <person name="Duckworth R."/>
            <person name="Johnson A."/>
            <person name="Loviza R."/>
            <person name="Walstead R."/>
            <person name="Shah Z."/>
            <person name="Kiflezghi M."/>
            <person name="Wade K."/>
            <person name="Ball S.L."/>
            <person name="Bradley K.W."/>
            <person name="Asai D.J."/>
            <person name="Bowman C.A."/>
            <person name="Russell D.A."/>
            <person name="Pope W.H."/>
            <person name="Jacobs-Sera D."/>
            <person name="Hendrix R.W."/>
            <person name="Hatfull G.F."/>
        </authorList>
    </citation>
    <scope>NUCLEOTIDE SEQUENCE [LARGE SCALE GENOMIC DNA]</scope>
    <source>
        <strain evidence="2 3">DSM 27648</strain>
    </source>
</reference>